<evidence type="ECO:0008006" key="3">
    <source>
        <dbReference type="Google" id="ProtNLM"/>
    </source>
</evidence>
<accession>A0ABS3LIN5</accession>
<dbReference type="EMBL" id="JAFVMG010000001">
    <property type="protein sequence ID" value="MBO1326907.1"/>
    <property type="molecule type" value="Genomic_DNA"/>
</dbReference>
<name>A0ABS3LIN5_9PROT</name>
<sequence>MNTEQPSNSFREASDLPILVSMGSAPQTFGMSRSYIYELAAQGKISLKKMGRYTMVVTESMLAYINALPNMTPVTRKKKPSA</sequence>
<reference evidence="1 2" key="1">
    <citation type="submission" date="2021-03" db="EMBL/GenBank/DDBJ databases">
        <title>The complete genome sequence of Acetobacter suratthaniensis TBRC 1719.</title>
        <authorList>
            <person name="Charoenyingcharoen P."/>
            <person name="Yukphan P."/>
        </authorList>
    </citation>
    <scope>NUCLEOTIDE SEQUENCE [LARGE SCALE GENOMIC DNA]</scope>
    <source>
        <strain evidence="1 2">TBRC 1719</strain>
    </source>
</reference>
<organism evidence="1 2">
    <name type="scientific">Acetobacter suratthaniensis</name>
    <dbReference type="NCBI Taxonomy" id="1502841"/>
    <lineage>
        <taxon>Bacteria</taxon>
        <taxon>Pseudomonadati</taxon>
        <taxon>Pseudomonadota</taxon>
        <taxon>Alphaproteobacteria</taxon>
        <taxon>Acetobacterales</taxon>
        <taxon>Acetobacteraceae</taxon>
        <taxon>Acetobacter</taxon>
    </lineage>
</organism>
<comment type="caution">
    <text evidence="1">The sequence shown here is derived from an EMBL/GenBank/DDBJ whole genome shotgun (WGS) entry which is preliminary data.</text>
</comment>
<keyword evidence="2" id="KW-1185">Reference proteome</keyword>
<dbReference type="RefSeq" id="WP_207851661.1">
    <property type="nucleotide sequence ID" value="NZ_JAFVMG010000001.1"/>
</dbReference>
<evidence type="ECO:0000313" key="1">
    <source>
        <dbReference type="EMBL" id="MBO1326907.1"/>
    </source>
</evidence>
<evidence type="ECO:0000313" key="2">
    <source>
        <dbReference type="Proteomes" id="UP000664399"/>
    </source>
</evidence>
<dbReference type="Proteomes" id="UP000664399">
    <property type="component" value="Unassembled WGS sequence"/>
</dbReference>
<protein>
    <recommendedName>
        <fullName evidence="3">Helix-turn-helix domain-containing protein</fullName>
    </recommendedName>
</protein>
<proteinExistence type="predicted"/>
<gene>
    <name evidence="1" type="ORF">J2D75_00250</name>
</gene>